<evidence type="ECO:0000256" key="1">
    <source>
        <dbReference type="SAM" id="MobiDB-lite"/>
    </source>
</evidence>
<evidence type="ECO:0000313" key="3">
    <source>
        <dbReference type="Proteomes" id="UP000646523"/>
    </source>
</evidence>
<dbReference type="Proteomes" id="UP000646523">
    <property type="component" value="Unassembled WGS sequence"/>
</dbReference>
<feature type="region of interest" description="Disordered" evidence="1">
    <location>
        <begin position="1"/>
        <end position="66"/>
    </location>
</feature>
<organism evidence="2 3">
    <name type="scientific">Nonomuraea cavernae</name>
    <dbReference type="NCBI Taxonomy" id="2045107"/>
    <lineage>
        <taxon>Bacteria</taxon>
        <taxon>Bacillati</taxon>
        <taxon>Actinomycetota</taxon>
        <taxon>Actinomycetes</taxon>
        <taxon>Streptosporangiales</taxon>
        <taxon>Streptosporangiaceae</taxon>
        <taxon>Nonomuraea</taxon>
    </lineage>
</organism>
<gene>
    <name evidence="2" type="ORF">GCM10012289_77860</name>
</gene>
<proteinExistence type="predicted"/>
<keyword evidence="3" id="KW-1185">Reference proteome</keyword>
<feature type="compositionally biased region" description="Low complexity" evidence="1">
    <location>
        <begin position="54"/>
        <end position="66"/>
    </location>
</feature>
<dbReference type="EMBL" id="BMNH01000061">
    <property type="protein sequence ID" value="GGO83740.1"/>
    <property type="molecule type" value="Genomic_DNA"/>
</dbReference>
<accession>A0A917ZII5</accession>
<dbReference type="AlphaFoldDB" id="A0A917ZII5"/>
<name>A0A917ZII5_9ACTN</name>
<sequence>MPGCSHYRSLPQAAELDKEGARRRAHRRAREAEHDAASLAKQEGRLARQRAEAEQSAAAQRALAEQ</sequence>
<reference evidence="2" key="2">
    <citation type="submission" date="2020-09" db="EMBL/GenBank/DDBJ databases">
        <authorList>
            <person name="Sun Q."/>
            <person name="Zhou Y."/>
        </authorList>
    </citation>
    <scope>NUCLEOTIDE SEQUENCE</scope>
    <source>
        <strain evidence="2">CGMCC 4.7368</strain>
    </source>
</reference>
<reference evidence="2" key="1">
    <citation type="journal article" date="2014" name="Int. J. Syst. Evol. Microbiol.">
        <title>Complete genome sequence of Corynebacterium casei LMG S-19264T (=DSM 44701T), isolated from a smear-ripened cheese.</title>
        <authorList>
            <consortium name="US DOE Joint Genome Institute (JGI-PGF)"/>
            <person name="Walter F."/>
            <person name="Albersmeier A."/>
            <person name="Kalinowski J."/>
            <person name="Ruckert C."/>
        </authorList>
    </citation>
    <scope>NUCLEOTIDE SEQUENCE</scope>
    <source>
        <strain evidence="2">CGMCC 4.7368</strain>
    </source>
</reference>
<feature type="compositionally biased region" description="Basic and acidic residues" evidence="1">
    <location>
        <begin position="30"/>
        <end position="53"/>
    </location>
</feature>
<comment type="caution">
    <text evidence="2">The sequence shown here is derived from an EMBL/GenBank/DDBJ whole genome shotgun (WGS) entry which is preliminary data.</text>
</comment>
<evidence type="ECO:0000313" key="2">
    <source>
        <dbReference type="EMBL" id="GGO83740.1"/>
    </source>
</evidence>
<protein>
    <submittedName>
        <fullName evidence="2">Uncharacterized protein</fullName>
    </submittedName>
</protein>